<sequence>MNLYHVLEIAGEGSFGRVYKGRKKHSGEVVALKFMPKVGRSEKELRNLKREIEIMRDLQHPNIVQLFDSFETDTEVVVVTEYAEGQLFQILEDDGHLPESQVRDIACQLVSALYYLHSHRILHRDMKPQNILLGKGGVVKLCDFGFARAMSVSTLVLTSIKGTPLYMSPELVEEKPYDHTADLWSLGCILYELHTGAPPFYTNSIFHLVQMIVRDQVKWPPTMTATCTNFLKGLLTKDPQLRLSWPDLLQHPFVEDGVKVFSDSTVFNPLTETPSPDMVALKLQQVASKTPLAKGKTRLLQHGCKKGHFKIKKIGDCGQSKSVDTHFTPKPTKPQREVNSQCGNHQQSKYGTQISRDYAQEFPSVEVGPQLFRRCLEERRRSLHVEKLETEDYWGKLLQEVDQNRLQVLGHNDLVPRLNSTFLAFKTQLKSECVLEPLEIHQPLTLLSRLIQSDMKDTDDLCQQIGLPHLLFDLIHTIVVNSNNSELPWCVPALGELFQLLLIVWAGHCDWTELGFSQLEEHSKMFVMVLNQPEFRTLAPLAASVLSNFIHHDVPVDLDVDMLMTLFRELWEIHEDCIPRPEGWGMFDGILALLLHTLSEHEGGQVMPCVDPDFFLELCKSVSSVFRKTPPNTDFYSVNGIYSFLSLALSVFTQDPNLCIPLFTDTLSKSVHTLGLLLKPDCLGLFVGDGSPRLQTDWTLDSLSVLSCHLLCFPFALDVPALTMSKILDLYVSSNIIAGLLQVIQTLTPSLLELPLSLLSRLLLCDPERSLPCLGDGDFLMLYQDNRVSVSEDTGGRSAMSLLSDLLQSDVLWEAAVELLSVLSTLTDLDTVTRRHSCCALANLLMLDGAVQWLLEQDVSRALLKAACRDPQHPVRQAAISTLCMFSQQEPIRQMLISLDAKGKLLQASLTFPQMDYTELIEHL</sequence>
<keyword evidence="5" id="KW-0808">Transferase</keyword>
<dbReference type="FunFam" id="1.10.510.10:FF:000292">
    <property type="entry name" value="Serine/threonine-protein kinase 36"/>
    <property type="match status" value="1"/>
</dbReference>
<protein>
    <recommendedName>
        <fullName evidence="2">non-specific serine/threonine protein kinase</fullName>
        <ecNumber evidence="2">2.7.11.1</ecNumber>
    </recommendedName>
    <alternativeName>
        <fullName evidence="12">Fused homolog</fullName>
    </alternativeName>
</protein>
<organism evidence="15 16">
    <name type="scientific">Knipowitschia caucasica</name>
    <name type="common">Caucasian dwarf goby</name>
    <name type="synonym">Pomatoschistus caucasicus</name>
    <dbReference type="NCBI Taxonomy" id="637954"/>
    <lineage>
        <taxon>Eukaryota</taxon>
        <taxon>Metazoa</taxon>
        <taxon>Chordata</taxon>
        <taxon>Craniata</taxon>
        <taxon>Vertebrata</taxon>
        <taxon>Euteleostomi</taxon>
        <taxon>Actinopterygii</taxon>
        <taxon>Neopterygii</taxon>
        <taxon>Teleostei</taxon>
        <taxon>Neoteleostei</taxon>
        <taxon>Acanthomorphata</taxon>
        <taxon>Gobiaria</taxon>
        <taxon>Gobiiformes</taxon>
        <taxon>Gobioidei</taxon>
        <taxon>Gobiidae</taxon>
        <taxon>Gobiinae</taxon>
        <taxon>Knipowitschia</taxon>
    </lineage>
</organism>
<dbReference type="Proteomes" id="UP001497482">
    <property type="component" value="Chromosome 11"/>
</dbReference>
<dbReference type="EMBL" id="OZ035833">
    <property type="protein sequence ID" value="CAL1573628.1"/>
    <property type="molecule type" value="Genomic_DNA"/>
</dbReference>
<evidence type="ECO:0000256" key="6">
    <source>
        <dbReference type="ARBA" id="ARBA00022741"/>
    </source>
</evidence>
<comment type="subcellular location">
    <subcellularLocation>
        <location evidence="1">Cytoplasm</location>
        <location evidence="1">Cytoskeleton</location>
    </subcellularLocation>
</comment>
<evidence type="ECO:0000259" key="14">
    <source>
        <dbReference type="PROSITE" id="PS50011"/>
    </source>
</evidence>
<dbReference type="InterPro" id="IPR000719">
    <property type="entry name" value="Prot_kinase_dom"/>
</dbReference>
<proteinExistence type="predicted"/>
<gene>
    <name evidence="15" type="ORF">KC01_LOCUS5495</name>
</gene>
<dbReference type="PROSITE" id="PS50011">
    <property type="entry name" value="PROTEIN_KINASE_DOM"/>
    <property type="match status" value="1"/>
</dbReference>
<dbReference type="Gene3D" id="1.10.510.10">
    <property type="entry name" value="Transferase(Phosphotransferase) domain 1"/>
    <property type="match status" value="1"/>
</dbReference>
<keyword evidence="8" id="KW-0067">ATP-binding</keyword>
<comment type="catalytic activity">
    <reaction evidence="10">
        <text>L-threonyl-[protein] + ATP = O-phospho-L-threonyl-[protein] + ADP + H(+)</text>
        <dbReference type="Rhea" id="RHEA:46608"/>
        <dbReference type="Rhea" id="RHEA-COMP:11060"/>
        <dbReference type="Rhea" id="RHEA-COMP:11605"/>
        <dbReference type="ChEBI" id="CHEBI:15378"/>
        <dbReference type="ChEBI" id="CHEBI:30013"/>
        <dbReference type="ChEBI" id="CHEBI:30616"/>
        <dbReference type="ChEBI" id="CHEBI:61977"/>
        <dbReference type="ChEBI" id="CHEBI:456216"/>
        <dbReference type="EC" id="2.7.11.1"/>
    </reaction>
</comment>
<evidence type="ECO:0000256" key="13">
    <source>
        <dbReference type="SAM" id="MobiDB-lite"/>
    </source>
</evidence>
<evidence type="ECO:0000256" key="5">
    <source>
        <dbReference type="ARBA" id="ARBA00022679"/>
    </source>
</evidence>
<dbReference type="GO" id="GO:0007224">
    <property type="term" value="P:smoothened signaling pathway"/>
    <property type="evidence" value="ECO:0007669"/>
    <property type="project" value="TreeGrafter"/>
</dbReference>
<dbReference type="FunFam" id="3.30.200.20:FF:000042">
    <property type="entry name" value="Aurora kinase A"/>
    <property type="match status" value="1"/>
</dbReference>
<evidence type="ECO:0000256" key="2">
    <source>
        <dbReference type="ARBA" id="ARBA00012513"/>
    </source>
</evidence>
<evidence type="ECO:0000256" key="3">
    <source>
        <dbReference type="ARBA" id="ARBA00022490"/>
    </source>
</evidence>
<name>A0AAV2J7T9_KNICA</name>
<dbReference type="InterPro" id="IPR016024">
    <property type="entry name" value="ARM-type_fold"/>
</dbReference>
<keyword evidence="7" id="KW-0418">Kinase</keyword>
<evidence type="ECO:0000256" key="7">
    <source>
        <dbReference type="ARBA" id="ARBA00022777"/>
    </source>
</evidence>
<dbReference type="EC" id="2.7.11.1" evidence="2"/>
<accession>A0AAV2J7T9</accession>
<dbReference type="PANTHER" id="PTHR22983:SF6">
    <property type="entry name" value="SERINE_THREONINE-PROTEIN KINASE 36"/>
    <property type="match status" value="1"/>
</dbReference>
<dbReference type="CDD" id="cd14002">
    <property type="entry name" value="STKc_STK36"/>
    <property type="match status" value="1"/>
</dbReference>
<dbReference type="GO" id="GO:0005524">
    <property type="term" value="F:ATP binding"/>
    <property type="evidence" value="ECO:0007669"/>
    <property type="project" value="UniProtKB-KW"/>
</dbReference>
<dbReference type="SUPFAM" id="SSF56112">
    <property type="entry name" value="Protein kinase-like (PK-like)"/>
    <property type="match status" value="1"/>
</dbReference>
<dbReference type="Gene3D" id="1.25.10.10">
    <property type="entry name" value="Leucine-rich Repeat Variant"/>
    <property type="match status" value="1"/>
</dbReference>
<evidence type="ECO:0000256" key="12">
    <source>
        <dbReference type="ARBA" id="ARBA00075375"/>
    </source>
</evidence>
<keyword evidence="9" id="KW-0206">Cytoskeleton</keyword>
<dbReference type="Pfam" id="PF00069">
    <property type="entry name" value="Pkinase"/>
    <property type="match status" value="1"/>
</dbReference>
<dbReference type="InterPro" id="IPR008271">
    <property type="entry name" value="Ser/Thr_kinase_AS"/>
</dbReference>
<evidence type="ECO:0000256" key="8">
    <source>
        <dbReference type="ARBA" id="ARBA00022840"/>
    </source>
</evidence>
<dbReference type="SMART" id="SM00220">
    <property type="entry name" value="S_TKc"/>
    <property type="match status" value="1"/>
</dbReference>
<dbReference type="GO" id="GO:0005856">
    <property type="term" value="C:cytoskeleton"/>
    <property type="evidence" value="ECO:0007669"/>
    <property type="project" value="UniProtKB-SubCell"/>
</dbReference>
<dbReference type="AlphaFoldDB" id="A0AAV2J7T9"/>
<evidence type="ECO:0000256" key="4">
    <source>
        <dbReference type="ARBA" id="ARBA00022527"/>
    </source>
</evidence>
<evidence type="ECO:0000256" key="11">
    <source>
        <dbReference type="ARBA" id="ARBA00048679"/>
    </source>
</evidence>
<evidence type="ECO:0000256" key="10">
    <source>
        <dbReference type="ARBA" id="ARBA00047899"/>
    </source>
</evidence>
<feature type="domain" description="Protein kinase" evidence="14">
    <location>
        <begin position="4"/>
        <end position="254"/>
    </location>
</feature>
<dbReference type="InterPro" id="IPR011009">
    <property type="entry name" value="Kinase-like_dom_sf"/>
</dbReference>
<dbReference type="PANTHER" id="PTHR22983">
    <property type="entry name" value="PROTEIN KINASE RELATED"/>
    <property type="match status" value="1"/>
</dbReference>
<evidence type="ECO:0000256" key="1">
    <source>
        <dbReference type="ARBA" id="ARBA00004245"/>
    </source>
</evidence>
<keyword evidence="3" id="KW-0963">Cytoplasm</keyword>
<dbReference type="SUPFAM" id="SSF48371">
    <property type="entry name" value="ARM repeat"/>
    <property type="match status" value="1"/>
</dbReference>
<keyword evidence="16" id="KW-1185">Reference proteome</keyword>
<comment type="catalytic activity">
    <reaction evidence="11">
        <text>L-seryl-[protein] + ATP = O-phospho-L-seryl-[protein] + ADP + H(+)</text>
        <dbReference type="Rhea" id="RHEA:17989"/>
        <dbReference type="Rhea" id="RHEA-COMP:9863"/>
        <dbReference type="Rhea" id="RHEA-COMP:11604"/>
        <dbReference type="ChEBI" id="CHEBI:15378"/>
        <dbReference type="ChEBI" id="CHEBI:29999"/>
        <dbReference type="ChEBI" id="CHEBI:30616"/>
        <dbReference type="ChEBI" id="CHEBI:83421"/>
        <dbReference type="ChEBI" id="CHEBI:456216"/>
        <dbReference type="EC" id="2.7.11.1"/>
    </reaction>
</comment>
<reference evidence="15 16" key="1">
    <citation type="submission" date="2024-04" db="EMBL/GenBank/DDBJ databases">
        <authorList>
            <person name="Waldvogel A.-M."/>
            <person name="Schoenle A."/>
        </authorList>
    </citation>
    <scope>NUCLEOTIDE SEQUENCE [LARGE SCALE GENOMIC DNA]</scope>
</reference>
<dbReference type="GO" id="GO:0004674">
    <property type="term" value="F:protein serine/threonine kinase activity"/>
    <property type="evidence" value="ECO:0007669"/>
    <property type="project" value="UniProtKB-KW"/>
</dbReference>
<dbReference type="PROSITE" id="PS00108">
    <property type="entry name" value="PROTEIN_KINASE_ST"/>
    <property type="match status" value="1"/>
</dbReference>
<feature type="region of interest" description="Disordered" evidence="13">
    <location>
        <begin position="322"/>
        <end position="346"/>
    </location>
</feature>
<keyword evidence="4" id="KW-0723">Serine/threonine-protein kinase</keyword>
<evidence type="ECO:0000313" key="15">
    <source>
        <dbReference type="EMBL" id="CAL1573628.1"/>
    </source>
</evidence>
<dbReference type="GO" id="GO:0005737">
    <property type="term" value="C:cytoplasm"/>
    <property type="evidence" value="ECO:0007669"/>
    <property type="project" value="UniProtKB-ARBA"/>
</dbReference>
<evidence type="ECO:0000256" key="9">
    <source>
        <dbReference type="ARBA" id="ARBA00023212"/>
    </source>
</evidence>
<evidence type="ECO:0000313" key="16">
    <source>
        <dbReference type="Proteomes" id="UP001497482"/>
    </source>
</evidence>
<feature type="compositionally biased region" description="Polar residues" evidence="13">
    <location>
        <begin position="337"/>
        <end position="346"/>
    </location>
</feature>
<dbReference type="InterPro" id="IPR011989">
    <property type="entry name" value="ARM-like"/>
</dbReference>
<keyword evidence="6" id="KW-0547">Nucleotide-binding</keyword>